<dbReference type="Pfam" id="PF00072">
    <property type="entry name" value="Response_reg"/>
    <property type="match status" value="1"/>
</dbReference>
<dbReference type="RefSeq" id="WP_256764769.1">
    <property type="nucleotide sequence ID" value="NZ_JANIGO010000003.1"/>
</dbReference>
<dbReference type="SUPFAM" id="SSF52172">
    <property type="entry name" value="CheY-like"/>
    <property type="match status" value="1"/>
</dbReference>
<evidence type="ECO:0000313" key="5">
    <source>
        <dbReference type="Proteomes" id="UP001204142"/>
    </source>
</evidence>
<dbReference type="SMART" id="SM01012">
    <property type="entry name" value="ANTAR"/>
    <property type="match status" value="1"/>
</dbReference>
<dbReference type="InterPro" id="IPR036388">
    <property type="entry name" value="WH-like_DNA-bd_sf"/>
</dbReference>
<proteinExistence type="predicted"/>
<dbReference type="InterPro" id="IPR008327">
    <property type="entry name" value="Sig_transdc_resp-reg_antiterm"/>
</dbReference>
<dbReference type="InterPro" id="IPR011006">
    <property type="entry name" value="CheY-like_superfamily"/>
</dbReference>
<dbReference type="PROSITE" id="PS50921">
    <property type="entry name" value="ANTAR"/>
    <property type="match status" value="1"/>
</dbReference>
<gene>
    <name evidence="4" type="ORF">NQT62_11110</name>
</gene>
<dbReference type="Gene3D" id="1.10.10.10">
    <property type="entry name" value="Winged helix-like DNA-binding domain superfamily/Winged helix DNA-binding domain"/>
    <property type="match status" value="1"/>
</dbReference>
<evidence type="ECO:0000259" key="3">
    <source>
        <dbReference type="PROSITE" id="PS50921"/>
    </source>
</evidence>
<feature type="domain" description="Response regulatory" evidence="2">
    <location>
        <begin position="20"/>
        <end position="134"/>
    </location>
</feature>
<dbReference type="Gene3D" id="3.40.50.2300">
    <property type="match status" value="1"/>
</dbReference>
<dbReference type="InterPro" id="IPR001789">
    <property type="entry name" value="Sig_transdc_resp-reg_receiver"/>
</dbReference>
<dbReference type="SMART" id="SM00448">
    <property type="entry name" value="REC"/>
    <property type="match status" value="1"/>
</dbReference>
<reference evidence="4 5" key="1">
    <citation type="submission" date="2022-07" db="EMBL/GenBank/DDBJ databases">
        <authorList>
            <person name="Xamxidin M."/>
            <person name="Wu M."/>
        </authorList>
    </citation>
    <scope>NUCLEOTIDE SEQUENCE [LARGE SCALE GENOMIC DNA]</scope>
    <source>
        <strain evidence="4 5">NBRC 111650</strain>
    </source>
</reference>
<sequence>MPNKGKPGAPKSTSSSGPLRVLLIDEEPGRAAILERALLDAGYELVSRLTSTHRLAEHVAASAPDIVIVDMDSPDRDSLENMAVLSRSNPKPVILFSGEDDEDTIAGAIRAGVSAYVADGMNPDRVRPIIQVAVARFREFQALKAELQQTKEQLADRKLIDKAKGLLMKHRNFSEDQAYHAMRKLAMERNQRLVDTARSVIEVFEMLDGGGL</sequence>
<organism evidence="4 5">
    <name type="scientific">Limnobacter humi</name>
    <dbReference type="NCBI Taxonomy" id="1778671"/>
    <lineage>
        <taxon>Bacteria</taxon>
        <taxon>Pseudomonadati</taxon>
        <taxon>Pseudomonadota</taxon>
        <taxon>Betaproteobacteria</taxon>
        <taxon>Burkholderiales</taxon>
        <taxon>Burkholderiaceae</taxon>
        <taxon>Limnobacter</taxon>
    </lineage>
</organism>
<feature type="domain" description="ANTAR" evidence="3">
    <location>
        <begin position="140"/>
        <end position="201"/>
    </location>
</feature>
<dbReference type="PIRSF" id="PIRSF036382">
    <property type="entry name" value="RR_antiterm"/>
    <property type="match status" value="1"/>
</dbReference>
<evidence type="ECO:0000259" key="2">
    <source>
        <dbReference type="PROSITE" id="PS50110"/>
    </source>
</evidence>
<evidence type="ECO:0000313" key="4">
    <source>
        <dbReference type="EMBL" id="MCQ8896981.1"/>
    </source>
</evidence>
<evidence type="ECO:0000256" key="1">
    <source>
        <dbReference type="PROSITE-ProRule" id="PRU00169"/>
    </source>
</evidence>
<accession>A0ABT1WHJ6</accession>
<feature type="modified residue" description="4-aspartylphosphate" evidence="1">
    <location>
        <position position="70"/>
    </location>
</feature>
<dbReference type="PANTHER" id="PTHR43367">
    <property type="match status" value="1"/>
</dbReference>
<name>A0ABT1WHJ6_9BURK</name>
<protein>
    <submittedName>
        <fullName evidence="4">ANTAR domain-containing protein</fullName>
    </submittedName>
</protein>
<dbReference type="PANTHER" id="PTHR43367:SF1">
    <property type="entry name" value="TWO-COMPONENT RESPONSE REGULATOR-LIKE APRR6-RELATED"/>
    <property type="match status" value="1"/>
</dbReference>
<dbReference type="Pfam" id="PF03861">
    <property type="entry name" value="ANTAR"/>
    <property type="match status" value="1"/>
</dbReference>
<dbReference type="PROSITE" id="PS50110">
    <property type="entry name" value="RESPONSE_REGULATORY"/>
    <property type="match status" value="1"/>
</dbReference>
<comment type="caution">
    <text evidence="4">The sequence shown here is derived from an EMBL/GenBank/DDBJ whole genome shotgun (WGS) entry which is preliminary data.</text>
</comment>
<dbReference type="InterPro" id="IPR005561">
    <property type="entry name" value="ANTAR"/>
</dbReference>
<dbReference type="CDD" id="cd00156">
    <property type="entry name" value="REC"/>
    <property type="match status" value="1"/>
</dbReference>
<dbReference type="EMBL" id="JANIGO010000003">
    <property type="protein sequence ID" value="MCQ8896981.1"/>
    <property type="molecule type" value="Genomic_DNA"/>
</dbReference>
<keyword evidence="1" id="KW-0597">Phosphoprotein</keyword>
<keyword evidence="5" id="KW-1185">Reference proteome</keyword>
<dbReference type="Proteomes" id="UP001204142">
    <property type="component" value="Unassembled WGS sequence"/>
</dbReference>